<comment type="caution">
    <text evidence="1">The sequence shown here is derived from an EMBL/GenBank/DDBJ whole genome shotgun (WGS) entry which is preliminary data.</text>
</comment>
<dbReference type="InterPro" id="IPR011990">
    <property type="entry name" value="TPR-like_helical_dom_sf"/>
</dbReference>
<sequence>MLENLRQNKILIEKGKKYDLFYFLIESDKKIDLEIEIGNIVYLYTLNHIDYNRISEEGLLLNEIKRICLSEKSFDKQTKSYVLVIKIVKLTQKEVTHPVTKLSQALDPEIGIGIAPSDICEDLLNILALYFESWFKLIKQLSTTDKNEEYSLIKKDYKKIAPSKQGKDLTNHLITICSLREDQFYLIQKSLSRLNQSLKSVDDDIELGLVLLVSTIENLSRKYGEIEEVFNEDLEFYLKLKKIFNNQKYIEVLKGEIVNELFTEIGNSYVNLSYLKTKAKFKNFCVIYTSSYLQNEKFEEMIKNLYDVRSKILHAGKSLIVDSRNKFFLYNLQTRGGNVKNFSGKKGNYAELVRIPSYNELLRILSNIIRNFVHYLFSVKDDKEDKKLYKKSDIVKRNMVVASINKEGYKPGYIVNLNRDFYKKVDFIELTGIKNRIKEIEGMISENKLKEALGKVELILAHQDFSMEFYYFRFACYLKIKLLHDLDDFDGCLQIFEDYQIKEINVENILSFNFKAYCLAKLDDFQGALNIIDEVILKAKEDELKACFFDSKGDFYQLAGDYQNAIIFYNKSLEYKQDPPISFHETTLKKLKECQKQLE</sequence>
<dbReference type="Gene3D" id="1.25.40.10">
    <property type="entry name" value="Tetratricopeptide repeat domain"/>
    <property type="match status" value="1"/>
</dbReference>
<reference evidence="1" key="1">
    <citation type="journal article" date="2015" name="Nature">
        <title>Complex archaea that bridge the gap between prokaryotes and eukaryotes.</title>
        <authorList>
            <person name="Spang A."/>
            <person name="Saw J.H."/>
            <person name="Jorgensen S.L."/>
            <person name="Zaremba-Niedzwiedzka K."/>
            <person name="Martijn J."/>
            <person name="Lind A.E."/>
            <person name="van Eijk R."/>
            <person name="Schleper C."/>
            <person name="Guy L."/>
            <person name="Ettema T.J."/>
        </authorList>
    </citation>
    <scope>NUCLEOTIDE SEQUENCE</scope>
</reference>
<protein>
    <submittedName>
        <fullName evidence="1">Uncharacterized protein</fullName>
    </submittedName>
</protein>
<dbReference type="EMBL" id="LAZR01004251">
    <property type="protein sequence ID" value="KKN10354.1"/>
    <property type="molecule type" value="Genomic_DNA"/>
</dbReference>
<accession>A0A0F9MXE5</accession>
<dbReference type="SUPFAM" id="SSF48452">
    <property type="entry name" value="TPR-like"/>
    <property type="match status" value="1"/>
</dbReference>
<gene>
    <name evidence="1" type="ORF">LCGC14_1037470</name>
</gene>
<dbReference type="SMART" id="SM00028">
    <property type="entry name" value="TPR"/>
    <property type="match status" value="2"/>
</dbReference>
<proteinExistence type="predicted"/>
<evidence type="ECO:0000313" key="1">
    <source>
        <dbReference type="EMBL" id="KKN10354.1"/>
    </source>
</evidence>
<dbReference type="InterPro" id="IPR019734">
    <property type="entry name" value="TPR_rpt"/>
</dbReference>
<dbReference type="AlphaFoldDB" id="A0A0F9MXE5"/>
<name>A0A0F9MXE5_9ZZZZ</name>
<organism evidence="1">
    <name type="scientific">marine sediment metagenome</name>
    <dbReference type="NCBI Taxonomy" id="412755"/>
    <lineage>
        <taxon>unclassified sequences</taxon>
        <taxon>metagenomes</taxon>
        <taxon>ecological metagenomes</taxon>
    </lineage>
</organism>